<comment type="caution">
    <text evidence="1">The sequence shown here is derived from an EMBL/GenBank/DDBJ whole genome shotgun (WGS) entry which is preliminary data.</text>
</comment>
<dbReference type="Proteomes" id="UP001066276">
    <property type="component" value="Chromosome 12"/>
</dbReference>
<gene>
    <name evidence="1" type="ORF">NDU88_002622</name>
</gene>
<organism evidence="1 2">
    <name type="scientific">Pleurodeles waltl</name>
    <name type="common">Iberian ribbed newt</name>
    <dbReference type="NCBI Taxonomy" id="8319"/>
    <lineage>
        <taxon>Eukaryota</taxon>
        <taxon>Metazoa</taxon>
        <taxon>Chordata</taxon>
        <taxon>Craniata</taxon>
        <taxon>Vertebrata</taxon>
        <taxon>Euteleostomi</taxon>
        <taxon>Amphibia</taxon>
        <taxon>Batrachia</taxon>
        <taxon>Caudata</taxon>
        <taxon>Salamandroidea</taxon>
        <taxon>Salamandridae</taxon>
        <taxon>Pleurodelinae</taxon>
        <taxon>Pleurodeles</taxon>
    </lineage>
</organism>
<evidence type="ECO:0000313" key="2">
    <source>
        <dbReference type="Proteomes" id="UP001066276"/>
    </source>
</evidence>
<name>A0AAV7KVY3_PLEWA</name>
<reference evidence="1" key="1">
    <citation type="journal article" date="2022" name="bioRxiv">
        <title>Sequencing and chromosome-scale assembly of the giantPleurodeles waltlgenome.</title>
        <authorList>
            <person name="Brown T."/>
            <person name="Elewa A."/>
            <person name="Iarovenko S."/>
            <person name="Subramanian E."/>
            <person name="Araus A.J."/>
            <person name="Petzold A."/>
            <person name="Susuki M."/>
            <person name="Suzuki K.-i.T."/>
            <person name="Hayashi T."/>
            <person name="Toyoda A."/>
            <person name="Oliveira C."/>
            <person name="Osipova E."/>
            <person name="Leigh N.D."/>
            <person name="Simon A."/>
            <person name="Yun M.H."/>
        </authorList>
    </citation>
    <scope>NUCLEOTIDE SEQUENCE</scope>
    <source>
        <strain evidence="1">20211129_DDA</strain>
        <tissue evidence="1">Liver</tissue>
    </source>
</reference>
<evidence type="ECO:0000313" key="1">
    <source>
        <dbReference type="EMBL" id="KAJ1082454.1"/>
    </source>
</evidence>
<dbReference type="AlphaFoldDB" id="A0AAV7KVY3"/>
<protein>
    <submittedName>
        <fullName evidence="1">Uncharacterized protein</fullName>
    </submittedName>
</protein>
<dbReference type="EMBL" id="JANPWB010000016">
    <property type="protein sequence ID" value="KAJ1082454.1"/>
    <property type="molecule type" value="Genomic_DNA"/>
</dbReference>
<sequence length="84" mass="8781">MERAPRGVCISAFKHPALTVLWPLSQPRSQSSAQLGVAAVAQLLGHRVRKSCFAAAGSCDVRLQRLCRGGGVAVGQGLQGDPQT</sequence>
<keyword evidence="2" id="KW-1185">Reference proteome</keyword>
<proteinExistence type="predicted"/>
<accession>A0AAV7KVY3</accession>